<accession>A0A067NAC9</accession>
<dbReference type="OrthoDB" id="2896481at2759"/>
<evidence type="ECO:0000256" key="1">
    <source>
        <dbReference type="SAM" id="MobiDB-lite"/>
    </source>
</evidence>
<reference evidence="3" key="1">
    <citation type="journal article" date="2014" name="Proc. Natl. Acad. Sci. U.S.A.">
        <title>Extensive sampling of basidiomycete genomes demonstrates inadequacy of the white-rot/brown-rot paradigm for wood decay fungi.</title>
        <authorList>
            <person name="Riley R."/>
            <person name="Salamov A.A."/>
            <person name="Brown D.W."/>
            <person name="Nagy L.G."/>
            <person name="Floudas D."/>
            <person name="Held B.W."/>
            <person name="Levasseur A."/>
            <person name="Lombard V."/>
            <person name="Morin E."/>
            <person name="Otillar R."/>
            <person name="Lindquist E.A."/>
            <person name="Sun H."/>
            <person name="LaButti K.M."/>
            <person name="Schmutz J."/>
            <person name="Jabbour D."/>
            <person name="Luo H."/>
            <person name="Baker S.E."/>
            <person name="Pisabarro A.G."/>
            <person name="Walton J.D."/>
            <person name="Blanchette R.A."/>
            <person name="Henrissat B."/>
            <person name="Martin F."/>
            <person name="Cullen D."/>
            <person name="Hibbett D.S."/>
            <person name="Grigoriev I.V."/>
        </authorList>
    </citation>
    <scope>NUCLEOTIDE SEQUENCE [LARGE SCALE GENOMIC DNA]</scope>
    <source>
        <strain evidence="3">PC15</strain>
    </source>
</reference>
<sequence>MSAIGPFMAPSLRTSELYILTPTGVGSPSPRSPGQFTSFRLSSTPPILPQRANASRVPPASKTFERYSLSPPPVSPQAKKPRRPSTANSEMSTLSSSSNSSNSSCSSYSPEVTKAWMKSARKHWNQAILHLDLLLSNWMRFDEEIIINLRKTFVTLDFHMKSIIGSTSESLAKRYCYEAECLRRAVESYTKSSPQPSTRKADNLIVAALKHLFVNRKTSNEAVRLGIRFAAHVVRSSVSEDELLAWARFFHNNAVYDETAEQLEAAIAELHSVNCMEDAGALAQNRRRNIFHSVAETQRLKSCFED</sequence>
<proteinExistence type="predicted"/>
<feature type="region of interest" description="Disordered" evidence="1">
    <location>
        <begin position="21"/>
        <end position="105"/>
    </location>
</feature>
<evidence type="ECO:0000313" key="2">
    <source>
        <dbReference type="EMBL" id="KDQ24789.1"/>
    </source>
</evidence>
<name>A0A067NAC9_PLEO1</name>
<protein>
    <submittedName>
        <fullName evidence="2">Uncharacterized protein</fullName>
    </submittedName>
</protein>
<organism evidence="2 3">
    <name type="scientific">Pleurotus ostreatus (strain PC15)</name>
    <name type="common">Oyster mushroom</name>
    <dbReference type="NCBI Taxonomy" id="1137138"/>
    <lineage>
        <taxon>Eukaryota</taxon>
        <taxon>Fungi</taxon>
        <taxon>Dikarya</taxon>
        <taxon>Basidiomycota</taxon>
        <taxon>Agaricomycotina</taxon>
        <taxon>Agaricomycetes</taxon>
        <taxon>Agaricomycetidae</taxon>
        <taxon>Agaricales</taxon>
        <taxon>Pleurotineae</taxon>
        <taxon>Pleurotaceae</taxon>
        <taxon>Pleurotus</taxon>
    </lineage>
</organism>
<feature type="compositionally biased region" description="Polar residues" evidence="1">
    <location>
        <begin position="32"/>
        <end position="45"/>
    </location>
</feature>
<dbReference type="Proteomes" id="UP000027073">
    <property type="component" value="Unassembled WGS sequence"/>
</dbReference>
<dbReference type="HOGENOM" id="CLU_909496_0_0_1"/>
<dbReference type="EMBL" id="KL198011">
    <property type="protein sequence ID" value="KDQ24789.1"/>
    <property type="molecule type" value="Genomic_DNA"/>
</dbReference>
<dbReference type="InParanoid" id="A0A067NAC9"/>
<gene>
    <name evidence="2" type="ORF">PLEOSDRAFT_170244</name>
</gene>
<dbReference type="VEuPathDB" id="FungiDB:PLEOSDRAFT_170244"/>
<feature type="compositionally biased region" description="Low complexity" evidence="1">
    <location>
        <begin position="85"/>
        <end position="105"/>
    </location>
</feature>
<dbReference type="AlphaFoldDB" id="A0A067NAC9"/>
<evidence type="ECO:0000313" key="3">
    <source>
        <dbReference type="Proteomes" id="UP000027073"/>
    </source>
</evidence>